<sequence>MEYLPPVWLHLLIPVDMDDFIHQTSDPLVKRRDQYIQYFWVDVACLTDTSPDHSLLYCVIGSGVIFP</sequence>
<evidence type="ECO:0000313" key="1">
    <source>
        <dbReference type="EMBL" id="EFE08174.1"/>
    </source>
</evidence>
<gene>
    <name evidence="1" type="ORF">CIT292_08694</name>
</gene>
<evidence type="ECO:0008006" key="3">
    <source>
        <dbReference type="Google" id="ProtNLM"/>
    </source>
</evidence>
<dbReference type="AlphaFoldDB" id="D4BDX5"/>
<name>D4BDX5_9ENTR</name>
<proteinExistence type="predicted"/>
<reference evidence="1 2" key="1">
    <citation type="submission" date="2010-02" db="EMBL/GenBank/DDBJ databases">
        <authorList>
            <person name="Weinstock G."/>
            <person name="Sodergren E."/>
            <person name="Clifton S."/>
            <person name="Fulton L."/>
            <person name="Fulton B."/>
            <person name="Courtney L."/>
            <person name="Fronick C."/>
            <person name="Harrison M."/>
            <person name="Strong C."/>
            <person name="Farmer C."/>
            <person name="Delahaunty K."/>
            <person name="Markovic C."/>
            <person name="Hall O."/>
            <person name="Minx P."/>
            <person name="Tomlinson C."/>
            <person name="Mitreva M."/>
            <person name="Nelson J."/>
            <person name="Hou S."/>
            <person name="Wollam A."/>
            <person name="Pepin K.H."/>
            <person name="Johnson M."/>
            <person name="Bhonagiri V."/>
            <person name="Zhang X."/>
            <person name="Suruliraj S."/>
            <person name="Warren W."/>
            <person name="Chinwalla A."/>
            <person name="Mardis E.R."/>
            <person name="Wilson R.K."/>
        </authorList>
    </citation>
    <scope>NUCLEOTIDE SEQUENCE [LARGE SCALE GENOMIC DNA]</scope>
    <source>
        <strain evidence="1 2">ATCC 29220</strain>
    </source>
</reference>
<dbReference type="HOGENOM" id="CLU_2804701_0_0_6"/>
<dbReference type="Proteomes" id="UP000003880">
    <property type="component" value="Unassembled WGS sequence"/>
</dbReference>
<comment type="caution">
    <text evidence="1">The sequence shown here is derived from an EMBL/GenBank/DDBJ whole genome shotgun (WGS) entry which is preliminary data.</text>
</comment>
<evidence type="ECO:0000313" key="2">
    <source>
        <dbReference type="Proteomes" id="UP000003880"/>
    </source>
</evidence>
<accession>D4BDX5</accession>
<dbReference type="EMBL" id="ABWL02000009">
    <property type="protein sequence ID" value="EFE08174.1"/>
    <property type="molecule type" value="Genomic_DNA"/>
</dbReference>
<organism evidence="1 2">
    <name type="scientific">Citrobacter youngae ATCC 29220</name>
    <dbReference type="NCBI Taxonomy" id="500640"/>
    <lineage>
        <taxon>Bacteria</taxon>
        <taxon>Pseudomonadati</taxon>
        <taxon>Pseudomonadota</taxon>
        <taxon>Gammaproteobacteria</taxon>
        <taxon>Enterobacterales</taxon>
        <taxon>Enterobacteriaceae</taxon>
        <taxon>Citrobacter</taxon>
        <taxon>Citrobacter freundii complex</taxon>
    </lineage>
</organism>
<protein>
    <recommendedName>
        <fullName evidence="3">Heterokaryon incompatibility domain-containing protein</fullName>
    </recommendedName>
</protein>